<organism evidence="3 4">
    <name type="scientific">Byssothecium circinans</name>
    <dbReference type="NCBI Taxonomy" id="147558"/>
    <lineage>
        <taxon>Eukaryota</taxon>
        <taxon>Fungi</taxon>
        <taxon>Dikarya</taxon>
        <taxon>Ascomycota</taxon>
        <taxon>Pezizomycotina</taxon>
        <taxon>Dothideomycetes</taxon>
        <taxon>Pleosporomycetidae</taxon>
        <taxon>Pleosporales</taxon>
        <taxon>Massarineae</taxon>
        <taxon>Massarinaceae</taxon>
        <taxon>Byssothecium</taxon>
    </lineage>
</organism>
<reference evidence="3" key="1">
    <citation type="journal article" date="2020" name="Stud. Mycol.">
        <title>101 Dothideomycetes genomes: a test case for predicting lifestyles and emergence of pathogens.</title>
        <authorList>
            <person name="Haridas S."/>
            <person name="Albert R."/>
            <person name="Binder M."/>
            <person name="Bloem J."/>
            <person name="Labutti K."/>
            <person name="Salamov A."/>
            <person name="Andreopoulos B."/>
            <person name="Baker S."/>
            <person name="Barry K."/>
            <person name="Bills G."/>
            <person name="Bluhm B."/>
            <person name="Cannon C."/>
            <person name="Castanera R."/>
            <person name="Culley D."/>
            <person name="Daum C."/>
            <person name="Ezra D."/>
            <person name="Gonzalez J."/>
            <person name="Henrissat B."/>
            <person name="Kuo A."/>
            <person name="Liang C."/>
            <person name="Lipzen A."/>
            <person name="Lutzoni F."/>
            <person name="Magnuson J."/>
            <person name="Mondo S."/>
            <person name="Nolan M."/>
            <person name="Ohm R."/>
            <person name="Pangilinan J."/>
            <person name="Park H.-J."/>
            <person name="Ramirez L."/>
            <person name="Alfaro M."/>
            <person name="Sun H."/>
            <person name="Tritt A."/>
            <person name="Yoshinaga Y."/>
            <person name="Zwiers L.-H."/>
            <person name="Turgeon B."/>
            <person name="Goodwin S."/>
            <person name="Spatafora J."/>
            <person name="Crous P."/>
            <person name="Grigoriev I."/>
        </authorList>
    </citation>
    <scope>NUCLEOTIDE SEQUENCE</scope>
    <source>
        <strain evidence="3">CBS 675.92</strain>
    </source>
</reference>
<dbReference type="Proteomes" id="UP000800035">
    <property type="component" value="Unassembled WGS sequence"/>
</dbReference>
<dbReference type="AlphaFoldDB" id="A0A6A5TJS6"/>
<keyword evidence="4" id="KW-1185">Reference proteome</keyword>
<feature type="region of interest" description="Disordered" evidence="1">
    <location>
        <begin position="104"/>
        <end position="129"/>
    </location>
</feature>
<evidence type="ECO:0000313" key="4">
    <source>
        <dbReference type="Proteomes" id="UP000800035"/>
    </source>
</evidence>
<keyword evidence="2" id="KW-1133">Transmembrane helix</keyword>
<evidence type="ECO:0000256" key="2">
    <source>
        <dbReference type="SAM" id="Phobius"/>
    </source>
</evidence>
<feature type="transmembrane region" description="Helical" evidence="2">
    <location>
        <begin position="170"/>
        <end position="194"/>
    </location>
</feature>
<proteinExistence type="predicted"/>
<keyword evidence="2" id="KW-0472">Membrane</keyword>
<dbReference type="EMBL" id="ML977007">
    <property type="protein sequence ID" value="KAF1952891.1"/>
    <property type="molecule type" value="Genomic_DNA"/>
</dbReference>
<evidence type="ECO:0000313" key="3">
    <source>
        <dbReference type="EMBL" id="KAF1952891.1"/>
    </source>
</evidence>
<feature type="transmembrane region" description="Helical" evidence="2">
    <location>
        <begin position="200"/>
        <end position="226"/>
    </location>
</feature>
<evidence type="ECO:0000256" key="1">
    <source>
        <dbReference type="SAM" id="MobiDB-lite"/>
    </source>
</evidence>
<accession>A0A6A5TJS6</accession>
<protein>
    <submittedName>
        <fullName evidence="3">Uncharacterized protein</fullName>
    </submittedName>
</protein>
<gene>
    <name evidence="3" type="ORF">CC80DRAFT_168408</name>
</gene>
<keyword evidence="2" id="KW-0812">Transmembrane</keyword>
<name>A0A6A5TJS6_9PLEO</name>
<sequence length="232" mass="26360">MARKLERIIYNPIHVRSTPRLPPPANLVYRNSRARPRGTTTQQCRRERRRHTCVRLGPNPTLGSLLRAPRGCIKVHIPVPYRTVPYSTLHTQAVQSTLCTIRYGTRTTEQPTRRPPGQAPSGETRRVGENGGLMSSGNIPWCSTIFYGGCEWLAGLKKRSEAKPVGRKDWFLSSLLLALSRSWLASGFFYFHSFRYSFNFFYLFLGGQAILPGGYLSILRFFLLLIDGVNKQ</sequence>